<protein>
    <submittedName>
        <fullName evidence="2">GyrI-like domain-containing protein</fullName>
    </submittedName>
</protein>
<organism evidence="2">
    <name type="scientific">Rouxiella sp. WC2420</name>
    <dbReference type="NCBI Taxonomy" id="3234145"/>
    <lineage>
        <taxon>Bacteria</taxon>
        <taxon>Pseudomonadati</taxon>
        <taxon>Pseudomonadota</taxon>
        <taxon>Gammaproteobacteria</taxon>
        <taxon>Enterobacterales</taxon>
        <taxon>Yersiniaceae</taxon>
        <taxon>Rouxiella</taxon>
    </lineage>
</organism>
<proteinExistence type="predicted"/>
<dbReference type="Gene3D" id="3.20.80.10">
    <property type="entry name" value="Regulatory factor, effector binding domain"/>
    <property type="match status" value="1"/>
</dbReference>
<dbReference type="Pfam" id="PF06445">
    <property type="entry name" value="GyrI-like"/>
    <property type="match status" value="1"/>
</dbReference>
<dbReference type="SMART" id="SM00871">
    <property type="entry name" value="AraC_E_bind"/>
    <property type="match status" value="1"/>
</dbReference>
<dbReference type="InterPro" id="IPR010499">
    <property type="entry name" value="AraC_E-bd"/>
</dbReference>
<dbReference type="InterPro" id="IPR029442">
    <property type="entry name" value="GyrI-like"/>
</dbReference>
<gene>
    <name evidence="2" type="ORF">AB3G37_16945</name>
</gene>
<dbReference type="PANTHER" id="PTHR40055:SF2">
    <property type="entry name" value="DNA GYRASE INHIBITOR"/>
    <property type="match status" value="1"/>
</dbReference>
<dbReference type="RefSeq" id="WP_237713089.1">
    <property type="nucleotide sequence ID" value="NZ_CP165628.1"/>
</dbReference>
<dbReference type="AlphaFoldDB" id="A0AB39VWY8"/>
<reference evidence="2" key="1">
    <citation type="submission" date="2024-07" db="EMBL/GenBank/DDBJ databases">
        <authorList>
            <person name="Biller S.J."/>
        </authorList>
    </citation>
    <scope>NUCLEOTIDE SEQUENCE</scope>
    <source>
        <strain evidence="2">WC2420</strain>
    </source>
</reference>
<evidence type="ECO:0000313" key="2">
    <source>
        <dbReference type="EMBL" id="XDU74925.1"/>
    </source>
</evidence>
<dbReference type="SUPFAM" id="SSF55136">
    <property type="entry name" value="Probable bacterial effector-binding domain"/>
    <property type="match status" value="1"/>
</dbReference>
<dbReference type="InterPro" id="IPR011256">
    <property type="entry name" value="Reg_factor_effector_dom_sf"/>
</dbReference>
<sequence length="156" mass="17530">MILEKPAKVVASHRVVGPYETTIKQGFSTLTPWAEANELSEGEWLTIFWDNPNTTPPEACRADPSVSVNEDFKLDNHSEGITLQTLPAGTYAAFHTTVDDDNFAQAWNDFYSIHLANSGYRPDGRVCYEQYLSDGRQTGVFEVVFYQSVEKISAMR</sequence>
<accession>A0AB39VWY8</accession>
<feature type="domain" description="AraC effector-binding" evidence="1">
    <location>
        <begin position="1"/>
        <end position="150"/>
    </location>
</feature>
<dbReference type="InterPro" id="IPR050908">
    <property type="entry name" value="SmbC-like"/>
</dbReference>
<name>A0AB39VWY8_9GAMM</name>
<dbReference type="PANTHER" id="PTHR40055">
    <property type="entry name" value="TRANSCRIPTIONAL REGULATOR YGIV-RELATED"/>
    <property type="match status" value="1"/>
</dbReference>
<dbReference type="EMBL" id="CP165628">
    <property type="protein sequence ID" value="XDU74925.1"/>
    <property type="molecule type" value="Genomic_DNA"/>
</dbReference>
<evidence type="ECO:0000259" key="1">
    <source>
        <dbReference type="SMART" id="SM00871"/>
    </source>
</evidence>